<dbReference type="AlphaFoldDB" id="A0AAJ0N467"/>
<dbReference type="PANTHER" id="PTHR34985">
    <property type="entry name" value="SLR0554 PROTEIN"/>
    <property type="match status" value="1"/>
</dbReference>
<dbReference type="InterPro" id="IPR003450">
    <property type="entry name" value="Replication_origin-bd"/>
</dbReference>
<dbReference type="InterPro" id="IPR006171">
    <property type="entry name" value="TOPRIM_dom"/>
</dbReference>
<organism evidence="3 5">
    <name type="scientific">Xanthomonas vesicatoria</name>
    <dbReference type="NCBI Taxonomy" id="56460"/>
    <lineage>
        <taxon>Bacteria</taxon>
        <taxon>Pseudomonadati</taxon>
        <taxon>Pseudomonadota</taxon>
        <taxon>Gammaproteobacteria</taxon>
        <taxon>Lysobacterales</taxon>
        <taxon>Lysobacteraceae</taxon>
        <taxon>Xanthomonas</taxon>
    </lineage>
</organism>
<feature type="domain" description="Toprim" evidence="2">
    <location>
        <begin position="258"/>
        <end position="336"/>
    </location>
</feature>
<dbReference type="EMBL" id="JSYJ01000052">
    <property type="protein sequence ID" value="KHM94937.1"/>
    <property type="molecule type" value="Genomic_DNA"/>
</dbReference>
<accession>A0AAJ0N467</accession>
<reference evidence="3 5" key="1">
    <citation type="submission" date="2014-11" db="EMBL/GenBank/DDBJ databases">
        <title>Draft Genome Sequences of Xanthomonas vesicatoria Strains from the Balkan Peninsula.</title>
        <authorList>
            <person name="Vancheva T."/>
            <person name="Lefeuvre P."/>
            <person name="Bogatzevska N."/>
            <person name="Moncheva P."/>
            <person name="Koebnik R."/>
        </authorList>
    </citation>
    <scope>NUCLEOTIDE SEQUENCE [LARGE SCALE GENOMIC DNA]</scope>
    <source>
        <strain evidence="3 5">53M</strain>
    </source>
</reference>
<evidence type="ECO:0000313" key="6">
    <source>
        <dbReference type="Proteomes" id="UP001430544"/>
    </source>
</evidence>
<comment type="caution">
    <text evidence="3">The sequence shown here is derived from an EMBL/GenBank/DDBJ whole genome shotgun (WGS) entry which is preliminary data.</text>
</comment>
<dbReference type="RefSeq" id="WP_039426706.1">
    <property type="nucleotide sequence ID" value="NZ_CP018470.1"/>
</dbReference>
<dbReference type="Proteomes" id="UP000030969">
    <property type="component" value="Unassembled WGS sequence"/>
</dbReference>
<dbReference type="Gene3D" id="3.40.50.300">
    <property type="entry name" value="P-loop containing nucleotide triphosphate hydrolases"/>
    <property type="match status" value="1"/>
</dbReference>
<evidence type="ECO:0000259" key="1">
    <source>
        <dbReference type="Pfam" id="PF02399"/>
    </source>
</evidence>
<dbReference type="EMBL" id="JAJIUN010000106">
    <property type="protein sequence ID" value="MCC8624800.1"/>
    <property type="molecule type" value="Genomic_DNA"/>
</dbReference>
<protein>
    <submittedName>
        <fullName evidence="4">Toprim domain-containing protein</fullName>
    </submittedName>
</protein>
<dbReference type="NCBIfam" id="NF042913">
    <property type="entry name" value="CyRepA1"/>
    <property type="match status" value="1"/>
</dbReference>
<dbReference type="Proteomes" id="UP001430544">
    <property type="component" value="Unassembled WGS sequence"/>
</dbReference>
<feature type="domain" description="Replication origin-binding protein" evidence="1">
    <location>
        <begin position="469"/>
        <end position="639"/>
    </location>
</feature>
<dbReference type="Pfam" id="PF02399">
    <property type="entry name" value="Herpes_ori_bp"/>
    <property type="match status" value="1"/>
</dbReference>
<reference evidence="4" key="2">
    <citation type="submission" date="2021-11" db="EMBL/GenBank/DDBJ databases">
        <title>Genome resources and taxonomic validation of 89 Xanthomonas strains.</title>
        <authorList>
            <person name="Tambong J.T."/>
        </authorList>
    </citation>
    <scope>NUCLEOTIDE SEQUENCE</scope>
    <source>
        <strain evidence="4">Bv 5-4A</strain>
    </source>
</reference>
<dbReference type="GO" id="GO:0003688">
    <property type="term" value="F:DNA replication origin binding"/>
    <property type="evidence" value="ECO:0007669"/>
    <property type="project" value="InterPro"/>
</dbReference>
<proteinExistence type="predicted"/>
<keyword evidence="6" id="KW-1185">Reference proteome</keyword>
<dbReference type="InterPro" id="IPR027417">
    <property type="entry name" value="P-loop_NTPase"/>
</dbReference>
<gene>
    <name evidence="4" type="ORF">LN473_23065</name>
    <name evidence="3" type="ORF">OR61_10600</name>
</gene>
<sequence>MLRFAEFVSARWPTPEDALSEFFADAQAAALEVGAQLTELPDLDGVRRYLPSQSGRRDKRQFALASVTTDPDGTTWPAITVKSFKHGGASKYWKPRDLAWQLFAREGREDISADTARVAEYAERARLAKTAAQARAAEREAADEQGRVAAADAARIAWESASQDCGGHAYLRSKGVAAYGLRVATSTLRARLWDAERARWVSDAIVVRAGDLLVPARLPDGQLANLQRIDMHGRKLFLRGGQKRGAHFRIEGTGPAWMCEGYATGASLNAATGAPVVVAFDAGNLIHCASLADAVAADNDASGTGQRAAEATGLPWAMPPAVGNDFNDLHASEGADAVRMALAALHQPPLPEAAAYVRPFELPTVDIPTGRAEALRALGRLTVATDAAAFAWALAKRLSMGVPARGETLESISATLRDALPRSILANATIAAIATGARWIIDRRRAGALAAVRPSSSVLARHTVERRESLPMLRADDYRGVIVLRAPMGSGKTQRVAAPFAEWAIRQDGRFVALAHRQSLIAELADRLGTSHYQRVAGGDAVHVDAVATCLPSIVKADHAQIFRECRWLFIDEISQVVRSLAARVTVADKKQMTDVLAALRDLVSHAECVIVADAGIDDRTIQFLESCRPDERLRVIDADIQPVQEQEAEFGFGPEALHHTYGDMLAELADGRRLWVACGEKSRAIECARLLETCGRRVLLVHSDNAGNREQSEFLAAPDRMSRLYDAVVASPVISSGVSIEHRDVGGAWFHRVFVLASGATVTPADAMQMARRVRYVPSLSVVVTASNRSEIDSAEAILSGLSEAASLEGRAPTPTDLDGLVADIEAGDARQRADFAGGLWWLLEAAGWAVRPMQIGDSAVSAESMKLLRADINREQRDSLLAARDLTDFEARRLRERPALSEADQAALLRHRIVRDLGLTEQLCEDHLDAWDAGRGPRAWDRFTAATTGTAEAATDGGVTDLHRLRFGRARVVAYRGLFAGSKLAPGFRVTSEVSGVLLGRMYARRQLLAVLGLVPAKWAGDRFGIPSGRAATQAVIDLFERMGLKLIRARNNRKAKMGATTDIETLGGCVGCGTHRGIVDVTTWYAVDSNSWSRTAELAARRNSRRLLDAVPRESADERYWHSVRREIMARAMGADEAAQLIQVRCRTQPESNTCRDHVGRTYGTKVTIFWLRSIYAPDWRPFSGTCLSLARV</sequence>
<dbReference type="GO" id="GO:0006260">
    <property type="term" value="P:DNA replication"/>
    <property type="evidence" value="ECO:0007669"/>
    <property type="project" value="InterPro"/>
</dbReference>
<dbReference type="PANTHER" id="PTHR34985:SF1">
    <property type="entry name" value="SLR0554 PROTEIN"/>
    <property type="match status" value="1"/>
</dbReference>
<evidence type="ECO:0000313" key="3">
    <source>
        <dbReference type="EMBL" id="KHM94937.1"/>
    </source>
</evidence>
<evidence type="ECO:0000259" key="2">
    <source>
        <dbReference type="Pfam" id="PF13362"/>
    </source>
</evidence>
<evidence type="ECO:0000313" key="4">
    <source>
        <dbReference type="EMBL" id="MCC8624800.1"/>
    </source>
</evidence>
<dbReference type="Pfam" id="PF13362">
    <property type="entry name" value="Toprim_3"/>
    <property type="match status" value="1"/>
</dbReference>
<name>A0AAJ0N467_9XANT</name>
<evidence type="ECO:0000313" key="5">
    <source>
        <dbReference type="Proteomes" id="UP000030969"/>
    </source>
</evidence>
<dbReference type="InterPro" id="IPR049996">
    <property type="entry name" value="Slr7037-like"/>
</dbReference>
<dbReference type="SUPFAM" id="SSF52540">
    <property type="entry name" value="P-loop containing nucleoside triphosphate hydrolases"/>
    <property type="match status" value="1"/>
</dbReference>
<dbReference type="GO" id="GO:0005524">
    <property type="term" value="F:ATP binding"/>
    <property type="evidence" value="ECO:0007669"/>
    <property type="project" value="InterPro"/>
</dbReference>